<keyword evidence="3" id="KW-1003">Cell membrane</keyword>
<feature type="transmembrane region" description="Helical" evidence="7">
    <location>
        <begin position="162"/>
        <end position="187"/>
    </location>
</feature>
<evidence type="ECO:0000256" key="7">
    <source>
        <dbReference type="SAM" id="Phobius"/>
    </source>
</evidence>
<comment type="caution">
    <text evidence="9">The sequence shown here is derived from an EMBL/GenBank/DDBJ whole genome shotgun (WGS) entry which is preliminary data.</text>
</comment>
<feature type="transmembrane region" description="Helical" evidence="7">
    <location>
        <begin position="132"/>
        <end position="156"/>
    </location>
</feature>
<gene>
    <name evidence="9" type="ORF">GCM10025790_19180</name>
</gene>
<evidence type="ECO:0000313" key="9">
    <source>
        <dbReference type="EMBL" id="GAA4922435.1"/>
    </source>
</evidence>
<comment type="subcellular location">
    <subcellularLocation>
        <location evidence="1">Cell membrane</location>
        <topology evidence="1">Multi-pass membrane protein</topology>
    </subcellularLocation>
</comment>
<dbReference type="PANTHER" id="PTHR42709">
    <property type="entry name" value="ALKALINE PHOSPHATASE LIKE PROTEIN"/>
    <property type="match status" value="1"/>
</dbReference>
<dbReference type="InterPro" id="IPR051311">
    <property type="entry name" value="DedA_domain"/>
</dbReference>
<protein>
    <recommendedName>
        <fullName evidence="8">VTT domain-containing protein</fullName>
    </recommendedName>
</protein>
<evidence type="ECO:0000256" key="1">
    <source>
        <dbReference type="ARBA" id="ARBA00004651"/>
    </source>
</evidence>
<dbReference type="InterPro" id="IPR032816">
    <property type="entry name" value="VTT_dom"/>
</dbReference>
<feature type="transmembrane region" description="Helical" evidence="7">
    <location>
        <begin position="9"/>
        <end position="29"/>
    </location>
</feature>
<evidence type="ECO:0000259" key="8">
    <source>
        <dbReference type="Pfam" id="PF09335"/>
    </source>
</evidence>
<evidence type="ECO:0000313" key="10">
    <source>
        <dbReference type="Proteomes" id="UP001500368"/>
    </source>
</evidence>
<feature type="transmembrane region" description="Helical" evidence="7">
    <location>
        <begin position="49"/>
        <end position="71"/>
    </location>
</feature>
<sequence>MVELFEQWGLWYLPLQAVAVAFTAFVPPFPSEVMVIASGAMAAESIMPLWAVFLATFLGCLAGDVALYACFRYQFIRLLHRWKWGRKIHRALLRASIRAGDANTLIGLLLIRWVPGGRAASMASAGMMRLSWGPLVGLALLGAATWTAWLAGLGYITGTTTGLPPLVSTIAAIVIGTLVGLAIAVLYTRRRRASAQV</sequence>
<evidence type="ECO:0000256" key="5">
    <source>
        <dbReference type="ARBA" id="ARBA00022989"/>
    </source>
</evidence>
<dbReference type="PANTHER" id="PTHR42709:SF6">
    <property type="entry name" value="UNDECAPRENYL PHOSPHATE TRANSPORTER A"/>
    <property type="match status" value="1"/>
</dbReference>
<dbReference type="EMBL" id="BAABLW010000007">
    <property type="protein sequence ID" value="GAA4922435.1"/>
    <property type="molecule type" value="Genomic_DNA"/>
</dbReference>
<accession>A0ABP9FZS0</accession>
<feature type="domain" description="VTT" evidence="8">
    <location>
        <begin position="29"/>
        <end position="155"/>
    </location>
</feature>
<evidence type="ECO:0000256" key="4">
    <source>
        <dbReference type="ARBA" id="ARBA00022692"/>
    </source>
</evidence>
<proteinExistence type="inferred from homology"/>
<keyword evidence="10" id="KW-1185">Reference proteome</keyword>
<comment type="similarity">
    <text evidence="2">Belongs to the DedA family.</text>
</comment>
<dbReference type="Pfam" id="PF09335">
    <property type="entry name" value="VTT_dom"/>
    <property type="match status" value="1"/>
</dbReference>
<organism evidence="9 10">
    <name type="scientific">Nesterenkonia rhizosphaerae</name>
    <dbReference type="NCBI Taxonomy" id="1348272"/>
    <lineage>
        <taxon>Bacteria</taxon>
        <taxon>Bacillati</taxon>
        <taxon>Actinomycetota</taxon>
        <taxon>Actinomycetes</taxon>
        <taxon>Micrococcales</taxon>
        <taxon>Micrococcaceae</taxon>
        <taxon>Nesterenkonia</taxon>
    </lineage>
</organism>
<evidence type="ECO:0000256" key="2">
    <source>
        <dbReference type="ARBA" id="ARBA00010792"/>
    </source>
</evidence>
<dbReference type="Proteomes" id="UP001500368">
    <property type="component" value="Unassembled WGS sequence"/>
</dbReference>
<evidence type="ECO:0000256" key="3">
    <source>
        <dbReference type="ARBA" id="ARBA00022475"/>
    </source>
</evidence>
<dbReference type="RefSeq" id="WP_260073247.1">
    <property type="nucleotide sequence ID" value="NZ_BAABLW010000007.1"/>
</dbReference>
<reference evidence="10" key="1">
    <citation type="journal article" date="2019" name="Int. J. Syst. Evol. Microbiol.">
        <title>The Global Catalogue of Microorganisms (GCM) 10K type strain sequencing project: providing services to taxonomists for standard genome sequencing and annotation.</title>
        <authorList>
            <consortium name="The Broad Institute Genomics Platform"/>
            <consortium name="The Broad Institute Genome Sequencing Center for Infectious Disease"/>
            <person name="Wu L."/>
            <person name="Ma J."/>
        </authorList>
    </citation>
    <scope>NUCLEOTIDE SEQUENCE [LARGE SCALE GENOMIC DNA]</scope>
    <source>
        <strain evidence="10">JCM 19129</strain>
    </source>
</reference>
<keyword evidence="6 7" id="KW-0472">Membrane</keyword>
<keyword evidence="4 7" id="KW-0812">Transmembrane</keyword>
<evidence type="ECO:0000256" key="6">
    <source>
        <dbReference type="ARBA" id="ARBA00023136"/>
    </source>
</evidence>
<keyword evidence="5 7" id="KW-1133">Transmembrane helix</keyword>
<name>A0ABP9FZS0_9MICC</name>